<evidence type="ECO:0000256" key="2">
    <source>
        <dbReference type="ARBA" id="ARBA00022679"/>
    </source>
</evidence>
<dbReference type="EMBL" id="CAFBLM010000005">
    <property type="protein sequence ID" value="CAB4860802.1"/>
    <property type="molecule type" value="Genomic_DNA"/>
</dbReference>
<dbReference type="PANTHER" id="PTHR36174">
    <property type="entry name" value="LIPID II:GLYCINE GLYCYLTRANSFERASE"/>
    <property type="match status" value="1"/>
</dbReference>
<gene>
    <name evidence="7" type="ORF">UFOPK3401_00236</name>
</gene>
<dbReference type="GO" id="GO:0008360">
    <property type="term" value="P:regulation of cell shape"/>
    <property type="evidence" value="ECO:0007669"/>
    <property type="project" value="UniProtKB-KW"/>
</dbReference>
<name>A0A6J7CQD0_9ZZZZ</name>
<keyword evidence="2" id="KW-0808">Transferase</keyword>
<organism evidence="7">
    <name type="scientific">freshwater metagenome</name>
    <dbReference type="NCBI Taxonomy" id="449393"/>
    <lineage>
        <taxon>unclassified sequences</taxon>
        <taxon>metagenomes</taxon>
        <taxon>ecological metagenomes</taxon>
    </lineage>
</organism>
<dbReference type="GO" id="GO:0016755">
    <property type="term" value="F:aminoacyltransferase activity"/>
    <property type="evidence" value="ECO:0007669"/>
    <property type="project" value="InterPro"/>
</dbReference>
<reference evidence="7" key="1">
    <citation type="submission" date="2020-05" db="EMBL/GenBank/DDBJ databases">
        <authorList>
            <person name="Chiriac C."/>
            <person name="Salcher M."/>
            <person name="Ghai R."/>
            <person name="Kavagutti S V."/>
        </authorList>
    </citation>
    <scope>NUCLEOTIDE SEQUENCE</scope>
</reference>
<dbReference type="AlphaFoldDB" id="A0A6J7CQD0"/>
<dbReference type="InterPro" id="IPR003447">
    <property type="entry name" value="FEMABX"/>
</dbReference>
<evidence type="ECO:0000313" key="7">
    <source>
        <dbReference type="EMBL" id="CAB4860802.1"/>
    </source>
</evidence>
<evidence type="ECO:0000256" key="1">
    <source>
        <dbReference type="ARBA" id="ARBA00009943"/>
    </source>
</evidence>
<evidence type="ECO:0000256" key="5">
    <source>
        <dbReference type="ARBA" id="ARBA00023315"/>
    </source>
</evidence>
<keyword evidence="3" id="KW-0133">Cell shape</keyword>
<evidence type="ECO:0000256" key="4">
    <source>
        <dbReference type="ARBA" id="ARBA00022984"/>
    </source>
</evidence>
<evidence type="ECO:0000256" key="3">
    <source>
        <dbReference type="ARBA" id="ARBA00022960"/>
    </source>
</evidence>
<dbReference type="InterPro" id="IPR016181">
    <property type="entry name" value="Acyl_CoA_acyltransferase"/>
</dbReference>
<accession>A0A6J7CQD0</accession>
<keyword evidence="6" id="KW-0961">Cell wall biogenesis/degradation</keyword>
<dbReference type="PROSITE" id="PS51191">
    <property type="entry name" value="FEMABX"/>
    <property type="match status" value="1"/>
</dbReference>
<dbReference type="Gene3D" id="3.40.630.30">
    <property type="match status" value="3"/>
</dbReference>
<keyword evidence="5" id="KW-0012">Acyltransferase</keyword>
<dbReference type="SUPFAM" id="SSF55729">
    <property type="entry name" value="Acyl-CoA N-acyltransferases (Nat)"/>
    <property type="match status" value="2"/>
</dbReference>
<dbReference type="GO" id="GO:0071555">
    <property type="term" value="P:cell wall organization"/>
    <property type="evidence" value="ECO:0007669"/>
    <property type="project" value="UniProtKB-KW"/>
</dbReference>
<evidence type="ECO:0000256" key="6">
    <source>
        <dbReference type="ARBA" id="ARBA00023316"/>
    </source>
</evidence>
<proteinExistence type="inferred from homology"/>
<dbReference type="PANTHER" id="PTHR36174:SF1">
    <property type="entry name" value="LIPID II:GLYCINE GLYCYLTRANSFERASE"/>
    <property type="match status" value="1"/>
</dbReference>
<keyword evidence="4" id="KW-0573">Peptidoglycan synthesis</keyword>
<sequence length="382" mass="42625">MPDQTQVPLTPGLTVSPISAEDHLTWLADHSASFLQTPAWGKVKADWRNESLGWFRGQTLVSAALVLYRPIPKLKWSLAYLPEGPSLPTLNPELPVDSWATPLVDYLKTKKVFSIKMGPPVISRQWNAATIKSAIANGNVSKLGDVPADSHSAQAQELVEQLRASGWQQESSKADGFGDVQPRFVFQLGLENKSLDELFDGFSQEWRRNIRKAEKSDVAVKEGTFDDLKDFHIVYVETAQRDHFTPRPLSYFERMWQAMADEDPARLRLFLAKRGDEVLAATTLVTVNGHAWYSYGASTTASRDLRPSNAIQWAMIKAAHEAGSHTYDLRGIGDSLDPSDPLFGLIRFKLGTNGRASEYIGEFDFPLNALLHRAVTAYLARR</sequence>
<dbReference type="InterPro" id="IPR050644">
    <property type="entry name" value="PG_Glycine_Bridge_Synth"/>
</dbReference>
<dbReference type="GO" id="GO:0009252">
    <property type="term" value="P:peptidoglycan biosynthetic process"/>
    <property type="evidence" value="ECO:0007669"/>
    <property type="project" value="UniProtKB-KW"/>
</dbReference>
<protein>
    <submittedName>
        <fullName evidence="7">Unannotated protein</fullName>
    </submittedName>
</protein>
<comment type="similarity">
    <text evidence="1">Belongs to the FemABX family.</text>
</comment>
<dbReference type="Pfam" id="PF02388">
    <property type="entry name" value="FemAB"/>
    <property type="match status" value="2"/>
</dbReference>